<gene>
    <name evidence="2" type="ORF">FKW44_014525</name>
</gene>
<evidence type="ECO:0000313" key="2">
    <source>
        <dbReference type="EMBL" id="QQP40478.1"/>
    </source>
</evidence>
<feature type="non-terminal residue" evidence="2">
    <location>
        <position position="54"/>
    </location>
</feature>
<protein>
    <submittedName>
        <fullName evidence="2">Uncharacterized protein</fullName>
    </submittedName>
</protein>
<dbReference type="Proteomes" id="UP000595437">
    <property type="component" value="Chromosome 9"/>
</dbReference>
<evidence type="ECO:0000313" key="3">
    <source>
        <dbReference type="Proteomes" id="UP000595437"/>
    </source>
</evidence>
<proteinExistence type="predicted"/>
<reference evidence="3" key="1">
    <citation type="submission" date="2021-01" db="EMBL/GenBank/DDBJ databases">
        <title>Caligus Genome Assembly.</title>
        <authorList>
            <person name="Gallardo-Escarate C."/>
        </authorList>
    </citation>
    <scope>NUCLEOTIDE SEQUENCE [LARGE SCALE GENOMIC DNA]</scope>
</reference>
<accession>A0A7T8JZ30</accession>
<dbReference type="AlphaFoldDB" id="A0A7T8JZ30"/>
<sequence>VHYNLQDTEGNLLKTPLSLAVPGGKGKGRGKGRGRPPQPYRLDFDLSSVAIIVE</sequence>
<feature type="region of interest" description="Disordered" evidence="1">
    <location>
        <begin position="16"/>
        <end position="40"/>
    </location>
</feature>
<name>A0A7T8JZ30_CALRO</name>
<organism evidence="2 3">
    <name type="scientific">Caligus rogercresseyi</name>
    <name type="common">Sea louse</name>
    <dbReference type="NCBI Taxonomy" id="217165"/>
    <lineage>
        <taxon>Eukaryota</taxon>
        <taxon>Metazoa</taxon>
        <taxon>Ecdysozoa</taxon>
        <taxon>Arthropoda</taxon>
        <taxon>Crustacea</taxon>
        <taxon>Multicrustacea</taxon>
        <taxon>Hexanauplia</taxon>
        <taxon>Copepoda</taxon>
        <taxon>Siphonostomatoida</taxon>
        <taxon>Caligidae</taxon>
        <taxon>Caligus</taxon>
    </lineage>
</organism>
<keyword evidence="3" id="KW-1185">Reference proteome</keyword>
<dbReference type="EMBL" id="CP045898">
    <property type="protein sequence ID" value="QQP40478.1"/>
    <property type="molecule type" value="Genomic_DNA"/>
</dbReference>
<evidence type="ECO:0000256" key="1">
    <source>
        <dbReference type="SAM" id="MobiDB-lite"/>
    </source>
</evidence>
<feature type="non-terminal residue" evidence="2">
    <location>
        <position position="1"/>
    </location>
</feature>